<keyword evidence="1" id="KW-0805">Transcription regulation</keyword>
<feature type="non-terminal residue" evidence="5">
    <location>
        <position position="1"/>
    </location>
</feature>
<keyword evidence="6" id="KW-1185">Reference proteome</keyword>
<name>A0ABW3MRI5_9PSEU</name>
<evidence type="ECO:0000256" key="1">
    <source>
        <dbReference type="ARBA" id="ARBA00023015"/>
    </source>
</evidence>
<accession>A0ABW3MRI5</accession>
<evidence type="ECO:0000256" key="3">
    <source>
        <dbReference type="ARBA" id="ARBA00023163"/>
    </source>
</evidence>
<protein>
    <submittedName>
        <fullName evidence="5">FCD domain-containing protein</fullName>
    </submittedName>
</protein>
<evidence type="ECO:0000256" key="2">
    <source>
        <dbReference type="ARBA" id="ARBA00023125"/>
    </source>
</evidence>
<dbReference type="InterPro" id="IPR008920">
    <property type="entry name" value="TF_FadR/GntR_C"/>
</dbReference>
<dbReference type="EMBL" id="JBHTIS010004009">
    <property type="protein sequence ID" value="MFD1051954.1"/>
    <property type="molecule type" value="Genomic_DNA"/>
</dbReference>
<dbReference type="Proteomes" id="UP001597045">
    <property type="component" value="Unassembled WGS sequence"/>
</dbReference>
<feature type="domain" description="GntR C-terminal" evidence="4">
    <location>
        <begin position="7"/>
        <end position="82"/>
    </location>
</feature>
<proteinExistence type="predicted"/>
<reference evidence="6" key="1">
    <citation type="journal article" date="2019" name="Int. J. Syst. Evol. Microbiol.">
        <title>The Global Catalogue of Microorganisms (GCM) 10K type strain sequencing project: providing services to taxonomists for standard genome sequencing and annotation.</title>
        <authorList>
            <consortium name="The Broad Institute Genomics Platform"/>
            <consortium name="The Broad Institute Genome Sequencing Center for Infectious Disease"/>
            <person name="Wu L."/>
            <person name="Ma J."/>
        </authorList>
    </citation>
    <scope>NUCLEOTIDE SEQUENCE [LARGE SCALE GENOMIC DNA]</scope>
    <source>
        <strain evidence="6">JCM 31486</strain>
    </source>
</reference>
<gene>
    <name evidence="5" type="ORF">ACFQ1S_43530</name>
</gene>
<keyword evidence="3" id="KW-0804">Transcription</keyword>
<keyword evidence="2" id="KW-0238">DNA-binding</keyword>
<dbReference type="Pfam" id="PF07729">
    <property type="entry name" value="FCD"/>
    <property type="match status" value="1"/>
</dbReference>
<evidence type="ECO:0000313" key="6">
    <source>
        <dbReference type="Proteomes" id="UP001597045"/>
    </source>
</evidence>
<comment type="caution">
    <text evidence="5">The sequence shown here is derived from an EMBL/GenBank/DDBJ whole genome shotgun (WGS) entry which is preliminary data.</text>
</comment>
<sequence length="97" mass="11211">MINAFPVEATSLDDSWHEQLLTHCPNKRLLQLIKNQKRVVHRYESAYFYEKGRIVESAAQHHRIAEALQAGDIDRAAAELRDNWEVGMRLLIALIES</sequence>
<organism evidence="5 6">
    <name type="scientific">Kibdelosporangium lantanae</name>
    <dbReference type="NCBI Taxonomy" id="1497396"/>
    <lineage>
        <taxon>Bacteria</taxon>
        <taxon>Bacillati</taxon>
        <taxon>Actinomycetota</taxon>
        <taxon>Actinomycetes</taxon>
        <taxon>Pseudonocardiales</taxon>
        <taxon>Pseudonocardiaceae</taxon>
        <taxon>Kibdelosporangium</taxon>
    </lineage>
</organism>
<dbReference type="Gene3D" id="1.20.120.530">
    <property type="entry name" value="GntR ligand-binding domain-like"/>
    <property type="match status" value="1"/>
</dbReference>
<evidence type="ECO:0000259" key="4">
    <source>
        <dbReference type="Pfam" id="PF07729"/>
    </source>
</evidence>
<dbReference type="InterPro" id="IPR011711">
    <property type="entry name" value="GntR_C"/>
</dbReference>
<dbReference type="SUPFAM" id="SSF48008">
    <property type="entry name" value="GntR ligand-binding domain-like"/>
    <property type="match status" value="1"/>
</dbReference>
<evidence type="ECO:0000313" key="5">
    <source>
        <dbReference type="EMBL" id="MFD1051954.1"/>
    </source>
</evidence>